<dbReference type="SUPFAM" id="SSF56112">
    <property type="entry name" value="Protein kinase-like (PK-like)"/>
    <property type="match status" value="1"/>
</dbReference>
<proteinExistence type="predicted"/>
<comment type="caution">
    <text evidence="4">The sequence shown here is derived from an EMBL/GenBank/DDBJ whole genome shotgun (WGS) entry which is preliminary data.</text>
</comment>
<evidence type="ECO:0000313" key="5">
    <source>
        <dbReference type="Proteomes" id="UP001174936"/>
    </source>
</evidence>
<protein>
    <recommendedName>
        <fullName evidence="1">non-specific serine/threonine protein kinase</fullName>
        <ecNumber evidence="1">2.7.11.1</ecNumber>
    </recommendedName>
</protein>
<dbReference type="EMBL" id="JAULSV010000001">
    <property type="protein sequence ID" value="KAK0654853.1"/>
    <property type="molecule type" value="Genomic_DNA"/>
</dbReference>
<dbReference type="PROSITE" id="PS00109">
    <property type="entry name" value="PROTEIN_KINASE_TYR"/>
    <property type="match status" value="1"/>
</dbReference>
<feature type="non-terminal residue" evidence="4">
    <location>
        <position position="1"/>
    </location>
</feature>
<keyword evidence="5" id="KW-1185">Reference proteome</keyword>
<organism evidence="4 5">
    <name type="scientific">Cercophora newfieldiana</name>
    <dbReference type="NCBI Taxonomy" id="92897"/>
    <lineage>
        <taxon>Eukaryota</taxon>
        <taxon>Fungi</taxon>
        <taxon>Dikarya</taxon>
        <taxon>Ascomycota</taxon>
        <taxon>Pezizomycotina</taxon>
        <taxon>Sordariomycetes</taxon>
        <taxon>Sordariomycetidae</taxon>
        <taxon>Sordariales</taxon>
        <taxon>Lasiosphaeriaceae</taxon>
        <taxon>Cercophora</taxon>
    </lineage>
</organism>
<comment type="catalytic activity">
    <reaction evidence="2">
        <text>L-threonyl-[protein] + ATP = O-phospho-L-threonyl-[protein] + ADP + H(+)</text>
        <dbReference type="Rhea" id="RHEA:46608"/>
        <dbReference type="Rhea" id="RHEA-COMP:11060"/>
        <dbReference type="Rhea" id="RHEA-COMP:11605"/>
        <dbReference type="ChEBI" id="CHEBI:15378"/>
        <dbReference type="ChEBI" id="CHEBI:30013"/>
        <dbReference type="ChEBI" id="CHEBI:30616"/>
        <dbReference type="ChEBI" id="CHEBI:61977"/>
        <dbReference type="ChEBI" id="CHEBI:456216"/>
        <dbReference type="EC" id="2.7.11.1"/>
    </reaction>
</comment>
<dbReference type="Gene3D" id="1.10.510.10">
    <property type="entry name" value="Transferase(Phosphotransferase) domain 1"/>
    <property type="match status" value="1"/>
</dbReference>
<evidence type="ECO:0000256" key="2">
    <source>
        <dbReference type="ARBA" id="ARBA00047899"/>
    </source>
</evidence>
<dbReference type="AlphaFoldDB" id="A0AA39YLP1"/>
<dbReference type="InterPro" id="IPR011009">
    <property type="entry name" value="Kinase-like_dom_sf"/>
</dbReference>
<accession>A0AA39YLP1</accession>
<gene>
    <name evidence="4" type="ORF">B0T16DRAFT_339469</name>
</gene>
<evidence type="ECO:0000256" key="1">
    <source>
        <dbReference type="ARBA" id="ARBA00012513"/>
    </source>
</evidence>
<dbReference type="Proteomes" id="UP001174936">
    <property type="component" value="Unassembled WGS sequence"/>
</dbReference>
<evidence type="ECO:0000256" key="3">
    <source>
        <dbReference type="ARBA" id="ARBA00048679"/>
    </source>
</evidence>
<name>A0AA39YLP1_9PEZI</name>
<comment type="catalytic activity">
    <reaction evidence="3">
        <text>L-seryl-[protein] + ATP = O-phospho-L-seryl-[protein] + ADP + H(+)</text>
        <dbReference type="Rhea" id="RHEA:17989"/>
        <dbReference type="Rhea" id="RHEA-COMP:9863"/>
        <dbReference type="Rhea" id="RHEA-COMP:11604"/>
        <dbReference type="ChEBI" id="CHEBI:15378"/>
        <dbReference type="ChEBI" id="CHEBI:29999"/>
        <dbReference type="ChEBI" id="CHEBI:30616"/>
        <dbReference type="ChEBI" id="CHEBI:83421"/>
        <dbReference type="ChEBI" id="CHEBI:456216"/>
        <dbReference type="EC" id="2.7.11.1"/>
    </reaction>
</comment>
<dbReference type="EC" id="2.7.11.1" evidence="1"/>
<sequence>MARYFPSIREYQLGGKPPLRSLLRSQLVVADRLQPGVDKVEYLPDGDGDGDGQQLAVFKYNPHSSGTETWHEIQVLAQVSGGGGHAHILPIDALVLEEVTGQGVVGFTSRFVPGGTLDERRQFKRKWLHQAMAVIDHLNLQRGLSHQDIASRNLLVDPDTDALLLFDFGHSWPVASGHGRETLTSSRNDPKGLLVAVYHLVTRDPRFDVYYLHDVDETPLEDRARWKKHPDVELDCDLDTLFDELIAWVRQRRDGSQPQPTAAPPPSNPVIIPTSLAWVRTLHGRPNLRWHRPRRHHIDKSRRLLATGRYADE</sequence>
<dbReference type="GO" id="GO:0004674">
    <property type="term" value="F:protein serine/threonine kinase activity"/>
    <property type="evidence" value="ECO:0007669"/>
    <property type="project" value="UniProtKB-EC"/>
</dbReference>
<dbReference type="InterPro" id="IPR008266">
    <property type="entry name" value="Tyr_kinase_AS"/>
</dbReference>
<evidence type="ECO:0000313" key="4">
    <source>
        <dbReference type="EMBL" id="KAK0654853.1"/>
    </source>
</evidence>
<reference evidence="4" key="1">
    <citation type="submission" date="2023-06" db="EMBL/GenBank/DDBJ databases">
        <title>Genome-scale phylogeny and comparative genomics of the fungal order Sordariales.</title>
        <authorList>
            <consortium name="Lawrence Berkeley National Laboratory"/>
            <person name="Hensen N."/>
            <person name="Bonometti L."/>
            <person name="Westerberg I."/>
            <person name="Brannstrom I.O."/>
            <person name="Guillou S."/>
            <person name="Cros-Aarteil S."/>
            <person name="Calhoun S."/>
            <person name="Haridas S."/>
            <person name="Kuo A."/>
            <person name="Mondo S."/>
            <person name="Pangilinan J."/>
            <person name="Riley R."/>
            <person name="Labutti K."/>
            <person name="Andreopoulos B."/>
            <person name="Lipzen A."/>
            <person name="Chen C."/>
            <person name="Yanf M."/>
            <person name="Daum C."/>
            <person name="Ng V."/>
            <person name="Clum A."/>
            <person name="Steindorff A."/>
            <person name="Ohm R."/>
            <person name="Martin F."/>
            <person name="Silar P."/>
            <person name="Natvig D."/>
            <person name="Lalanne C."/>
            <person name="Gautier V."/>
            <person name="Ament-Velasquez S.L."/>
            <person name="Kruys A."/>
            <person name="Hutchinson M.I."/>
            <person name="Powell A.J."/>
            <person name="Barry K."/>
            <person name="Miller A.N."/>
            <person name="Grigoriev I.V."/>
            <person name="Debuchy R."/>
            <person name="Gladieux P."/>
            <person name="Thoren M.H."/>
            <person name="Johannesson H."/>
        </authorList>
    </citation>
    <scope>NUCLEOTIDE SEQUENCE</scope>
    <source>
        <strain evidence="4">SMH2532-1</strain>
    </source>
</reference>